<evidence type="ECO:0000313" key="6">
    <source>
        <dbReference type="Proteomes" id="UP000327013"/>
    </source>
</evidence>
<dbReference type="PROSITE" id="PS50404">
    <property type="entry name" value="GST_NTER"/>
    <property type="match status" value="1"/>
</dbReference>
<dbReference type="SFLD" id="SFLDS00019">
    <property type="entry name" value="Glutathione_Transferase_(cytos"/>
    <property type="match status" value="1"/>
</dbReference>
<dbReference type="Pfam" id="PF00043">
    <property type="entry name" value="GST_C"/>
    <property type="match status" value="1"/>
</dbReference>
<dbReference type="InterPro" id="IPR004046">
    <property type="entry name" value="GST_C"/>
</dbReference>
<gene>
    <name evidence="5" type="ORF">FH972_025463</name>
</gene>
<name>A0A5N6L176_9ROSI</name>
<dbReference type="Pfam" id="PF02798">
    <property type="entry name" value="GST_N"/>
    <property type="match status" value="1"/>
</dbReference>
<dbReference type="PANTHER" id="PTHR44051">
    <property type="entry name" value="GLUTATHIONE S-TRANSFERASE-RELATED"/>
    <property type="match status" value="1"/>
</dbReference>
<dbReference type="InterPro" id="IPR036249">
    <property type="entry name" value="Thioredoxin-like_sf"/>
</dbReference>
<dbReference type="Gene3D" id="3.40.30.10">
    <property type="entry name" value="Glutaredoxin"/>
    <property type="match status" value="1"/>
</dbReference>
<evidence type="ECO:0000256" key="1">
    <source>
        <dbReference type="ARBA" id="ARBA00007409"/>
    </source>
</evidence>
<dbReference type="Gene3D" id="1.20.1050.10">
    <property type="match status" value="1"/>
</dbReference>
<sequence length="272" mass="30292">MASTEAKPDVPSVEPTAAAAEGGPVITLHWLEKSRSHRILWLLEELHVTYVLKTYKRGSDFLAPPELKKVHPLGKSPVISVKPAPDQPEFVIAESALIIEYLSQYFGGWLVPQQYRPGFEGKIGGETPEWLRYRFLMHYGEGSLMTLLLMALTAEGIRKAPVPFFIKPITKRVASGIEDQFLTRNFATHFSFLEEQLKTAPGGGPFFCGTELTGADVLMIFPLEAALQRGIIDGAKMPQLKAWVERIIERPAYKRAVDKIVEATGEYNPVIS</sequence>
<feature type="domain" description="GST C-terminal" evidence="4">
    <location>
        <begin position="139"/>
        <end position="271"/>
    </location>
</feature>
<evidence type="ECO:0000256" key="2">
    <source>
        <dbReference type="RuleBase" id="RU003494"/>
    </source>
</evidence>
<protein>
    <recommendedName>
        <fullName evidence="7">Glutathione transferase</fullName>
    </recommendedName>
</protein>
<feature type="domain" description="GST N-terminal" evidence="3">
    <location>
        <begin position="23"/>
        <end position="110"/>
    </location>
</feature>
<comment type="caution">
    <text evidence="5">The sequence shown here is derived from an EMBL/GenBank/DDBJ whole genome shotgun (WGS) entry which is preliminary data.</text>
</comment>
<proteinExistence type="inferred from homology"/>
<dbReference type="InterPro" id="IPR040079">
    <property type="entry name" value="Glutathione_S-Trfase"/>
</dbReference>
<dbReference type="InterPro" id="IPR010987">
    <property type="entry name" value="Glutathione-S-Trfase_C-like"/>
</dbReference>
<dbReference type="SFLD" id="SFLDG00358">
    <property type="entry name" value="Main_(cytGST)"/>
    <property type="match status" value="1"/>
</dbReference>
<reference evidence="5 6" key="1">
    <citation type="submission" date="2019-06" db="EMBL/GenBank/DDBJ databases">
        <title>A chromosomal-level reference genome of Carpinus fangiana (Coryloideae, Betulaceae).</title>
        <authorList>
            <person name="Yang X."/>
            <person name="Wang Z."/>
            <person name="Zhang L."/>
            <person name="Hao G."/>
            <person name="Liu J."/>
            <person name="Yang Y."/>
        </authorList>
    </citation>
    <scope>NUCLEOTIDE SEQUENCE [LARGE SCALE GENOMIC DNA]</scope>
    <source>
        <strain evidence="5">Cfa_2016G</strain>
        <tissue evidence="5">Leaf</tissue>
    </source>
</reference>
<dbReference type="AlphaFoldDB" id="A0A5N6L176"/>
<dbReference type="InterPro" id="IPR036282">
    <property type="entry name" value="Glutathione-S-Trfase_C_sf"/>
</dbReference>
<evidence type="ECO:0008006" key="7">
    <source>
        <dbReference type="Google" id="ProtNLM"/>
    </source>
</evidence>
<dbReference type="OrthoDB" id="1476867at2759"/>
<accession>A0A5N6L176</accession>
<dbReference type="PROSITE" id="PS50405">
    <property type="entry name" value="GST_CTER"/>
    <property type="match status" value="1"/>
</dbReference>
<dbReference type="PANTHER" id="PTHR44051:SF9">
    <property type="entry name" value="GLUTATHIONE S-TRANSFERASE 1"/>
    <property type="match status" value="1"/>
</dbReference>
<keyword evidence="6" id="KW-1185">Reference proteome</keyword>
<dbReference type="Proteomes" id="UP000327013">
    <property type="component" value="Unassembled WGS sequence"/>
</dbReference>
<dbReference type="EMBL" id="VIBQ01000056">
    <property type="protein sequence ID" value="KAB8527812.1"/>
    <property type="molecule type" value="Genomic_DNA"/>
</dbReference>
<evidence type="ECO:0000313" key="5">
    <source>
        <dbReference type="EMBL" id="KAB8527812.1"/>
    </source>
</evidence>
<dbReference type="SUPFAM" id="SSF52833">
    <property type="entry name" value="Thioredoxin-like"/>
    <property type="match status" value="1"/>
</dbReference>
<dbReference type="InterPro" id="IPR004045">
    <property type="entry name" value="Glutathione_S-Trfase_N"/>
</dbReference>
<dbReference type="CDD" id="cd03046">
    <property type="entry name" value="GST_N_GTT1_like"/>
    <property type="match status" value="1"/>
</dbReference>
<organism evidence="5 6">
    <name type="scientific">Carpinus fangiana</name>
    <dbReference type="NCBI Taxonomy" id="176857"/>
    <lineage>
        <taxon>Eukaryota</taxon>
        <taxon>Viridiplantae</taxon>
        <taxon>Streptophyta</taxon>
        <taxon>Embryophyta</taxon>
        <taxon>Tracheophyta</taxon>
        <taxon>Spermatophyta</taxon>
        <taxon>Magnoliopsida</taxon>
        <taxon>eudicotyledons</taxon>
        <taxon>Gunneridae</taxon>
        <taxon>Pentapetalae</taxon>
        <taxon>rosids</taxon>
        <taxon>fabids</taxon>
        <taxon>Fagales</taxon>
        <taxon>Betulaceae</taxon>
        <taxon>Carpinus</taxon>
    </lineage>
</organism>
<evidence type="ECO:0000259" key="4">
    <source>
        <dbReference type="PROSITE" id="PS50405"/>
    </source>
</evidence>
<evidence type="ECO:0000259" key="3">
    <source>
        <dbReference type="PROSITE" id="PS50404"/>
    </source>
</evidence>
<comment type="similarity">
    <text evidence="1 2">Belongs to the GST superfamily.</text>
</comment>
<dbReference type="SUPFAM" id="SSF47616">
    <property type="entry name" value="GST C-terminal domain-like"/>
    <property type="match status" value="1"/>
</dbReference>